<dbReference type="Proteomes" id="UP000237347">
    <property type="component" value="Unassembled WGS sequence"/>
</dbReference>
<gene>
    <name evidence="1" type="ORF">CFP56_030593</name>
</gene>
<protein>
    <submittedName>
        <fullName evidence="1">Disease resistance protein</fullName>
    </submittedName>
</protein>
<reference evidence="1 2" key="1">
    <citation type="journal article" date="2018" name="Sci. Data">
        <title>The draft genome sequence of cork oak.</title>
        <authorList>
            <person name="Ramos A.M."/>
            <person name="Usie A."/>
            <person name="Barbosa P."/>
            <person name="Barros P.M."/>
            <person name="Capote T."/>
            <person name="Chaves I."/>
            <person name="Simoes F."/>
            <person name="Abreu I."/>
            <person name="Carrasquinho I."/>
            <person name="Faro C."/>
            <person name="Guimaraes J.B."/>
            <person name="Mendonca D."/>
            <person name="Nobrega F."/>
            <person name="Rodrigues L."/>
            <person name="Saibo N.J.M."/>
            <person name="Varela M.C."/>
            <person name="Egas C."/>
            <person name="Matos J."/>
            <person name="Miguel C.M."/>
            <person name="Oliveira M.M."/>
            <person name="Ricardo C.P."/>
            <person name="Goncalves S."/>
        </authorList>
    </citation>
    <scope>NUCLEOTIDE SEQUENCE [LARGE SCALE GENOMIC DNA]</scope>
    <source>
        <strain evidence="2">cv. HL8</strain>
    </source>
</reference>
<sequence length="106" mass="11998">MTIPDGLSFIATLQKLEINDMPKSFKDRLDKGGPDFYRVQHVPSLLFQQCDLIHGAKVSALQLVQNLKEMTLKRCRILQVTKCLRLKDVVPVKSPGKRCVSDEEST</sequence>
<keyword evidence="2" id="KW-1185">Reference proteome</keyword>
<comment type="caution">
    <text evidence="1">The sequence shown here is derived from an EMBL/GenBank/DDBJ whole genome shotgun (WGS) entry which is preliminary data.</text>
</comment>
<evidence type="ECO:0000313" key="2">
    <source>
        <dbReference type="Proteomes" id="UP000237347"/>
    </source>
</evidence>
<organism evidence="1 2">
    <name type="scientific">Quercus suber</name>
    <name type="common">Cork oak</name>
    <dbReference type="NCBI Taxonomy" id="58331"/>
    <lineage>
        <taxon>Eukaryota</taxon>
        <taxon>Viridiplantae</taxon>
        <taxon>Streptophyta</taxon>
        <taxon>Embryophyta</taxon>
        <taxon>Tracheophyta</taxon>
        <taxon>Spermatophyta</taxon>
        <taxon>Magnoliopsida</taxon>
        <taxon>eudicotyledons</taxon>
        <taxon>Gunneridae</taxon>
        <taxon>Pentapetalae</taxon>
        <taxon>rosids</taxon>
        <taxon>fabids</taxon>
        <taxon>Fagales</taxon>
        <taxon>Fagaceae</taxon>
        <taxon>Quercus</taxon>
    </lineage>
</organism>
<proteinExistence type="predicted"/>
<dbReference type="EMBL" id="PKMF04000051">
    <property type="protein sequence ID" value="KAK7854835.1"/>
    <property type="molecule type" value="Genomic_DNA"/>
</dbReference>
<accession>A0AAW0LTM3</accession>
<evidence type="ECO:0000313" key="1">
    <source>
        <dbReference type="EMBL" id="KAK7854835.1"/>
    </source>
</evidence>
<dbReference type="AlphaFoldDB" id="A0AAW0LTM3"/>
<name>A0AAW0LTM3_QUESU</name>